<dbReference type="PROSITE" id="PS50196">
    <property type="entry name" value="RANBD1"/>
    <property type="match status" value="1"/>
</dbReference>
<dbReference type="InterPro" id="IPR011993">
    <property type="entry name" value="PH-like_dom_sf"/>
</dbReference>
<evidence type="ECO:0000313" key="7">
    <source>
        <dbReference type="Proteomes" id="UP000005220"/>
    </source>
</evidence>
<dbReference type="Pfam" id="PF00638">
    <property type="entry name" value="Ran_BP1"/>
    <property type="match status" value="1"/>
</dbReference>
<dbReference type="KEGG" id="kaf:KAFR_0B01390"/>
<keyword evidence="2" id="KW-0597">Phosphoprotein</keyword>
<keyword evidence="7" id="KW-1185">Reference proteome</keyword>
<feature type="region of interest" description="Disordered" evidence="4">
    <location>
        <begin position="142"/>
        <end position="180"/>
    </location>
</feature>
<dbReference type="InterPro" id="IPR000156">
    <property type="entry name" value="Ran_bind_dom"/>
</dbReference>
<dbReference type="InParanoid" id="H2APY8"/>
<dbReference type="FunCoup" id="H2APY8">
    <property type="interactions" value="198"/>
</dbReference>
<accession>H2APY8</accession>
<feature type="compositionally biased region" description="Basic and acidic residues" evidence="4">
    <location>
        <begin position="146"/>
        <end position="163"/>
    </location>
</feature>
<dbReference type="GO" id="GO:0006607">
    <property type="term" value="P:NLS-bearing protein import into nucleus"/>
    <property type="evidence" value="ECO:0007669"/>
    <property type="project" value="TreeGrafter"/>
</dbReference>
<evidence type="ECO:0000259" key="5">
    <source>
        <dbReference type="PROSITE" id="PS50196"/>
    </source>
</evidence>
<sequence length="303" mass="34150">MSDSEELLKKKIEEKEVKNKEEKYDEEESTKNEESLKRTRSNTDEPSKEEKTGEEDHSSKKAKTETTDKEGEKKEEVKEDEGRKESKPKFVFGAKTSFGSGFNVTKNAPTDEKDDSTMSSSKPFAFGKGFSFGSGFGVLSKNEAAPTKKDNDETNEKDEKEKSSTVPIESTPSVKLHRQDVKSGEELDECVFLANAKLYQLSDIKEGWKERGVGTLKINKNKNTNKHRILMRSRGILKVILNLPLIKGFSVQKGFPGSLQSEKFVRIIAMDDHKTPVTYALKTGKEETRDELYDNITKSIGDE</sequence>
<evidence type="ECO:0000256" key="3">
    <source>
        <dbReference type="ARBA" id="ARBA00023242"/>
    </source>
</evidence>
<evidence type="ECO:0000256" key="4">
    <source>
        <dbReference type="SAM" id="MobiDB-lite"/>
    </source>
</evidence>
<dbReference type="OrthoDB" id="411251at2759"/>
<dbReference type="STRING" id="1071382.H2APY8"/>
<feature type="compositionally biased region" description="Polar residues" evidence="4">
    <location>
        <begin position="97"/>
        <end position="108"/>
    </location>
</feature>
<dbReference type="SMART" id="SM00160">
    <property type="entry name" value="RanBD"/>
    <property type="match status" value="1"/>
</dbReference>
<dbReference type="InterPro" id="IPR045255">
    <property type="entry name" value="RanBP1-like"/>
</dbReference>
<feature type="compositionally biased region" description="Basic and acidic residues" evidence="4">
    <location>
        <begin position="1"/>
        <end position="88"/>
    </location>
</feature>
<dbReference type="PANTHER" id="PTHR23138:SF142">
    <property type="entry name" value="RAN-BINDING PROTEIN 3B-RELATED"/>
    <property type="match status" value="1"/>
</dbReference>
<reference evidence="6 7" key="1">
    <citation type="journal article" date="2011" name="Proc. Natl. Acad. Sci. U.S.A.">
        <title>Evolutionary erosion of yeast sex chromosomes by mating-type switching accidents.</title>
        <authorList>
            <person name="Gordon J.L."/>
            <person name="Armisen D."/>
            <person name="Proux-Wera E."/>
            <person name="Oheigeartaigh S.S."/>
            <person name="Byrne K.P."/>
            <person name="Wolfe K.H."/>
        </authorList>
    </citation>
    <scope>NUCLEOTIDE SEQUENCE [LARGE SCALE GENOMIC DNA]</scope>
    <source>
        <strain evidence="7">ATCC 22294 / BCRC 22015 / CBS 2517 / CECT 1963 / NBRC 1671 / NRRL Y-8276</strain>
    </source>
</reference>
<dbReference type="GeneID" id="13882662"/>
<dbReference type="AlphaFoldDB" id="H2APY8"/>
<comment type="subcellular location">
    <subcellularLocation>
        <location evidence="1">Nucleus</location>
    </subcellularLocation>
</comment>
<dbReference type="GO" id="GO:0005634">
    <property type="term" value="C:nucleus"/>
    <property type="evidence" value="ECO:0007669"/>
    <property type="project" value="UniProtKB-SubCell"/>
</dbReference>
<dbReference type="GO" id="GO:0000056">
    <property type="term" value="P:ribosomal small subunit export from nucleus"/>
    <property type="evidence" value="ECO:0007669"/>
    <property type="project" value="EnsemblFungi"/>
</dbReference>
<dbReference type="EMBL" id="HE650822">
    <property type="protein sequence ID" value="CCF56438.1"/>
    <property type="molecule type" value="Genomic_DNA"/>
</dbReference>
<dbReference type="HOGENOM" id="CLU_052718_0_0_1"/>
<feature type="region of interest" description="Disordered" evidence="4">
    <location>
        <begin position="1"/>
        <end position="124"/>
    </location>
</feature>
<dbReference type="RefSeq" id="XP_003955573.1">
    <property type="nucleotide sequence ID" value="XM_003955524.1"/>
</dbReference>
<gene>
    <name evidence="6" type="primary">KAFR0B01390</name>
    <name evidence="6" type="ORF">KAFR_0B01390</name>
</gene>
<protein>
    <recommendedName>
        <fullName evidence="5">RanBD1 domain-containing protein</fullName>
    </recommendedName>
</protein>
<evidence type="ECO:0000256" key="1">
    <source>
        <dbReference type="ARBA" id="ARBA00004123"/>
    </source>
</evidence>
<evidence type="ECO:0000313" key="6">
    <source>
        <dbReference type="EMBL" id="CCF56438.1"/>
    </source>
</evidence>
<name>H2APY8_KAZAF</name>
<dbReference type="GO" id="GO:0006611">
    <property type="term" value="P:protein export from nucleus"/>
    <property type="evidence" value="ECO:0007669"/>
    <property type="project" value="EnsemblFungi"/>
</dbReference>
<dbReference type="PANTHER" id="PTHR23138">
    <property type="entry name" value="RAN BINDING PROTEIN"/>
    <property type="match status" value="1"/>
</dbReference>
<proteinExistence type="predicted"/>
<keyword evidence="3" id="KW-0539">Nucleus</keyword>
<dbReference type="GO" id="GO:0005829">
    <property type="term" value="C:cytosol"/>
    <property type="evidence" value="ECO:0007669"/>
    <property type="project" value="EnsemblFungi"/>
</dbReference>
<feature type="domain" description="RanBD1" evidence="5">
    <location>
        <begin position="169"/>
        <end position="303"/>
    </location>
</feature>
<dbReference type="FunFam" id="2.30.29.30:FF:000454">
    <property type="entry name" value="Ran-specific GTPase-activating protein 2"/>
    <property type="match status" value="1"/>
</dbReference>
<dbReference type="eggNOG" id="KOG0864">
    <property type="taxonomic scope" value="Eukaryota"/>
</dbReference>
<organism evidence="6 7">
    <name type="scientific">Kazachstania africana (strain ATCC 22294 / BCRC 22015 / CBS 2517 / CECT 1963 / NBRC 1671 / NRRL Y-8276)</name>
    <name type="common">Yeast</name>
    <name type="synonym">Kluyveromyces africanus</name>
    <dbReference type="NCBI Taxonomy" id="1071382"/>
    <lineage>
        <taxon>Eukaryota</taxon>
        <taxon>Fungi</taxon>
        <taxon>Dikarya</taxon>
        <taxon>Ascomycota</taxon>
        <taxon>Saccharomycotina</taxon>
        <taxon>Saccharomycetes</taxon>
        <taxon>Saccharomycetales</taxon>
        <taxon>Saccharomycetaceae</taxon>
        <taxon>Kazachstania</taxon>
    </lineage>
</organism>
<dbReference type="Proteomes" id="UP000005220">
    <property type="component" value="Chromosome 2"/>
</dbReference>
<dbReference type="Gene3D" id="2.30.29.30">
    <property type="entry name" value="Pleckstrin-homology domain (PH domain)/Phosphotyrosine-binding domain (PTB)"/>
    <property type="match status" value="1"/>
</dbReference>
<evidence type="ECO:0000256" key="2">
    <source>
        <dbReference type="ARBA" id="ARBA00022553"/>
    </source>
</evidence>
<dbReference type="SUPFAM" id="SSF50729">
    <property type="entry name" value="PH domain-like"/>
    <property type="match status" value="1"/>
</dbReference>